<evidence type="ECO:0000313" key="3">
    <source>
        <dbReference type="Proteomes" id="UP001240236"/>
    </source>
</evidence>
<dbReference type="GO" id="GO:0004519">
    <property type="term" value="F:endonuclease activity"/>
    <property type="evidence" value="ECO:0007669"/>
    <property type="project" value="InterPro"/>
</dbReference>
<protein>
    <recommendedName>
        <fullName evidence="1">HNH nuclease domain-containing protein</fullName>
    </recommendedName>
</protein>
<evidence type="ECO:0000259" key="1">
    <source>
        <dbReference type="SMART" id="SM00507"/>
    </source>
</evidence>
<dbReference type="AlphaFoldDB" id="A0AAE4AY31"/>
<dbReference type="GO" id="GO:0003676">
    <property type="term" value="F:nucleic acid binding"/>
    <property type="evidence" value="ECO:0007669"/>
    <property type="project" value="InterPro"/>
</dbReference>
<dbReference type="EMBL" id="JAUSUZ010000001">
    <property type="protein sequence ID" value="MDQ0366361.1"/>
    <property type="molecule type" value="Genomic_DNA"/>
</dbReference>
<dbReference type="Pfam" id="PF01844">
    <property type="entry name" value="HNH"/>
    <property type="match status" value="1"/>
</dbReference>
<dbReference type="InterPro" id="IPR002711">
    <property type="entry name" value="HNH"/>
</dbReference>
<reference evidence="2 3" key="1">
    <citation type="submission" date="2023-07" db="EMBL/GenBank/DDBJ databases">
        <title>Sequencing the genomes of 1000 actinobacteria strains.</title>
        <authorList>
            <person name="Klenk H.-P."/>
        </authorList>
    </citation>
    <scope>NUCLEOTIDE SEQUENCE [LARGE SCALE GENOMIC DNA]</scope>
    <source>
        <strain evidence="2 3">DSM 44709</strain>
    </source>
</reference>
<gene>
    <name evidence="2" type="ORF">J2S42_003030</name>
</gene>
<sequence>MNKELLNRFDHACAYCGDADASPVDEHVVPMNRASVGLHAWGNIVPACRPCNNAKKDDPWYGHPMLDEPRREAISAYITEYRYEPDVDELKIVMAKLYELADQQTRALVEFGLVASRPYIAGMHTSPPAELIAPTLATGEEAIDTPS</sequence>
<comment type="caution">
    <text evidence="2">The sequence shown here is derived from an EMBL/GenBank/DDBJ whole genome shotgun (WGS) entry which is preliminary data.</text>
</comment>
<feature type="domain" description="HNH nuclease" evidence="1">
    <location>
        <begin position="1"/>
        <end position="53"/>
    </location>
</feature>
<evidence type="ECO:0000313" key="2">
    <source>
        <dbReference type="EMBL" id="MDQ0366361.1"/>
    </source>
</evidence>
<keyword evidence="3" id="KW-1185">Reference proteome</keyword>
<dbReference type="InterPro" id="IPR003615">
    <property type="entry name" value="HNH_nuc"/>
</dbReference>
<dbReference type="CDD" id="cd00085">
    <property type="entry name" value="HNHc"/>
    <property type="match status" value="1"/>
</dbReference>
<dbReference type="Proteomes" id="UP001240236">
    <property type="component" value="Unassembled WGS sequence"/>
</dbReference>
<dbReference type="GO" id="GO:0008270">
    <property type="term" value="F:zinc ion binding"/>
    <property type="evidence" value="ECO:0007669"/>
    <property type="project" value="InterPro"/>
</dbReference>
<dbReference type="Gene3D" id="1.10.30.50">
    <property type="match status" value="1"/>
</dbReference>
<dbReference type="SMART" id="SM00507">
    <property type="entry name" value="HNHc"/>
    <property type="match status" value="1"/>
</dbReference>
<proteinExistence type="predicted"/>
<organism evidence="2 3">
    <name type="scientific">Catenuloplanes indicus</name>
    <dbReference type="NCBI Taxonomy" id="137267"/>
    <lineage>
        <taxon>Bacteria</taxon>
        <taxon>Bacillati</taxon>
        <taxon>Actinomycetota</taxon>
        <taxon>Actinomycetes</taxon>
        <taxon>Micromonosporales</taxon>
        <taxon>Micromonosporaceae</taxon>
        <taxon>Catenuloplanes</taxon>
    </lineage>
</organism>
<accession>A0AAE4AY31</accession>
<dbReference type="RefSeq" id="WP_307239632.1">
    <property type="nucleotide sequence ID" value="NZ_JAUSUZ010000001.1"/>
</dbReference>
<name>A0AAE4AY31_9ACTN</name>